<evidence type="ECO:0000313" key="2">
    <source>
        <dbReference type="Proteomes" id="UP000186922"/>
    </source>
</evidence>
<dbReference type="Proteomes" id="UP000186922">
    <property type="component" value="Unassembled WGS sequence"/>
</dbReference>
<accession>A0A1D1V6A1</accession>
<sequence>MKCQIVRWKSQDLESTFGTGGRSTYLTALATLCIMMKATRTGKFQGKWQPWQKRLGVEVLDRDDLRGSKNGQQVR</sequence>
<dbReference type="AlphaFoldDB" id="A0A1D1V6A1"/>
<organism evidence="1 2">
    <name type="scientific">Ramazzottius varieornatus</name>
    <name type="common">Water bear</name>
    <name type="synonym">Tardigrade</name>
    <dbReference type="NCBI Taxonomy" id="947166"/>
    <lineage>
        <taxon>Eukaryota</taxon>
        <taxon>Metazoa</taxon>
        <taxon>Ecdysozoa</taxon>
        <taxon>Tardigrada</taxon>
        <taxon>Eutardigrada</taxon>
        <taxon>Parachela</taxon>
        <taxon>Hypsibioidea</taxon>
        <taxon>Ramazzottiidae</taxon>
        <taxon>Ramazzottius</taxon>
    </lineage>
</organism>
<dbReference type="EMBL" id="BDGG01000003">
    <property type="protein sequence ID" value="GAU95582.1"/>
    <property type="molecule type" value="Genomic_DNA"/>
</dbReference>
<name>A0A1D1V6A1_RAMVA</name>
<proteinExistence type="predicted"/>
<protein>
    <submittedName>
        <fullName evidence="1">Uncharacterized protein</fullName>
    </submittedName>
</protein>
<evidence type="ECO:0000313" key="1">
    <source>
        <dbReference type="EMBL" id="GAU95582.1"/>
    </source>
</evidence>
<comment type="caution">
    <text evidence="1">The sequence shown here is derived from an EMBL/GenBank/DDBJ whole genome shotgun (WGS) entry which is preliminary data.</text>
</comment>
<keyword evidence="2" id="KW-1185">Reference proteome</keyword>
<reference evidence="1 2" key="1">
    <citation type="journal article" date="2016" name="Nat. Commun.">
        <title>Extremotolerant tardigrade genome and improved radiotolerance of human cultured cells by tardigrade-unique protein.</title>
        <authorList>
            <person name="Hashimoto T."/>
            <person name="Horikawa D.D."/>
            <person name="Saito Y."/>
            <person name="Kuwahara H."/>
            <person name="Kozuka-Hata H."/>
            <person name="Shin-I T."/>
            <person name="Minakuchi Y."/>
            <person name="Ohishi K."/>
            <person name="Motoyama A."/>
            <person name="Aizu T."/>
            <person name="Enomoto A."/>
            <person name="Kondo K."/>
            <person name="Tanaka S."/>
            <person name="Hara Y."/>
            <person name="Koshikawa S."/>
            <person name="Sagara H."/>
            <person name="Miura T."/>
            <person name="Yokobori S."/>
            <person name="Miyagawa K."/>
            <person name="Suzuki Y."/>
            <person name="Kubo T."/>
            <person name="Oyama M."/>
            <person name="Kohara Y."/>
            <person name="Fujiyama A."/>
            <person name="Arakawa K."/>
            <person name="Katayama T."/>
            <person name="Toyoda A."/>
            <person name="Kunieda T."/>
        </authorList>
    </citation>
    <scope>NUCLEOTIDE SEQUENCE [LARGE SCALE GENOMIC DNA]</scope>
    <source>
        <strain evidence="1 2">YOKOZUNA-1</strain>
    </source>
</reference>
<gene>
    <name evidence="1" type="primary">RvY_07180-1</name>
    <name evidence="1" type="synonym">RvY_07180.1</name>
    <name evidence="1" type="ORF">RvY_07180</name>
</gene>